<dbReference type="InterPro" id="IPR001753">
    <property type="entry name" value="Enoyl-CoA_hydra/iso"/>
</dbReference>
<evidence type="ECO:0000256" key="6">
    <source>
        <dbReference type="ARBA" id="ARBA00023098"/>
    </source>
</evidence>
<evidence type="ECO:0000256" key="3">
    <source>
        <dbReference type="ARBA" id="ARBA00005005"/>
    </source>
</evidence>
<dbReference type="EMBL" id="AMZH03012300">
    <property type="protein sequence ID" value="RRT51293.1"/>
    <property type="molecule type" value="Genomic_DNA"/>
</dbReference>
<evidence type="ECO:0000256" key="1">
    <source>
        <dbReference type="ARBA" id="ARBA00000452"/>
    </source>
</evidence>
<evidence type="ECO:0000313" key="7">
    <source>
        <dbReference type="EMBL" id="RRT51293.1"/>
    </source>
</evidence>
<dbReference type="Gene3D" id="3.90.226.10">
    <property type="entry name" value="2-enoyl-CoA Hydratase, Chain A, domain 1"/>
    <property type="match status" value="1"/>
</dbReference>
<dbReference type="CDD" id="cd06558">
    <property type="entry name" value="crotonase-like"/>
    <property type="match status" value="1"/>
</dbReference>
<evidence type="ECO:0000256" key="4">
    <source>
        <dbReference type="ARBA" id="ARBA00005254"/>
    </source>
</evidence>
<sequence length="248" mass="26521">MCSLEKRGRVYVLSLTGDNEHRLNADLIAELRSALAKVRTEYAAAPEGSALVTAAEGRFFSNGFDLAWANAAGSPSASRQRLSSLVALFKPVVADLMSLPMPTISAVNGHAAAAGLMLAISHDYTVMRGDRGFLYMSELNIGLPFPPYFMSLMRAKIADPRTLRDVTLRAAKITAAEAKARGIVDSVHAGADEALQAAMRMGEELAARNWDGGVYASIRMAAFPDLCRAVGLPAEDAEEKAQTFSSKL</sequence>
<reference evidence="7 8" key="1">
    <citation type="journal article" date="2014" name="Agronomy (Basel)">
        <title>A Draft Genome Sequence for Ensete ventricosum, the Drought-Tolerant Tree Against Hunger.</title>
        <authorList>
            <person name="Harrison J."/>
            <person name="Moore K.A."/>
            <person name="Paszkiewicz K."/>
            <person name="Jones T."/>
            <person name="Grant M."/>
            <person name="Ambacheew D."/>
            <person name="Muzemil S."/>
            <person name="Studholme D.J."/>
        </authorList>
    </citation>
    <scope>NUCLEOTIDE SEQUENCE [LARGE SCALE GENOMIC DNA]</scope>
</reference>
<dbReference type="GO" id="GO:0005777">
    <property type="term" value="C:peroxisome"/>
    <property type="evidence" value="ECO:0007669"/>
    <property type="project" value="TreeGrafter"/>
</dbReference>
<evidence type="ECO:0000256" key="2">
    <source>
        <dbReference type="ARBA" id="ARBA00000765"/>
    </source>
</evidence>
<comment type="pathway">
    <text evidence="3">Lipid metabolism; fatty acid beta-oxidation.</text>
</comment>
<dbReference type="Proteomes" id="UP000287651">
    <property type="component" value="Unassembled WGS sequence"/>
</dbReference>
<dbReference type="FunFam" id="3.90.226.10:FF:000049">
    <property type="entry name" value="Enoyl-CoA delta isomerase 3"/>
    <property type="match status" value="1"/>
</dbReference>
<comment type="catalytic activity">
    <reaction evidence="2">
        <text>a (3E)-enoyl-CoA = a 4-saturated (2E)-enoyl-CoA</text>
        <dbReference type="Rhea" id="RHEA:45228"/>
        <dbReference type="ChEBI" id="CHEBI:58521"/>
        <dbReference type="ChEBI" id="CHEBI:85097"/>
        <dbReference type="EC" id="5.3.3.8"/>
    </reaction>
</comment>
<accession>A0A426YHU6</accession>
<dbReference type="PANTHER" id="PTHR11941">
    <property type="entry name" value="ENOYL-COA HYDRATASE-RELATED"/>
    <property type="match status" value="1"/>
</dbReference>
<dbReference type="EC" id="5.3.3.8" evidence="5"/>
<dbReference type="SUPFAM" id="SSF52096">
    <property type="entry name" value="ClpP/crotonase"/>
    <property type="match status" value="1"/>
</dbReference>
<organism evidence="7 8">
    <name type="scientific">Ensete ventricosum</name>
    <name type="common">Abyssinian banana</name>
    <name type="synonym">Musa ensete</name>
    <dbReference type="NCBI Taxonomy" id="4639"/>
    <lineage>
        <taxon>Eukaryota</taxon>
        <taxon>Viridiplantae</taxon>
        <taxon>Streptophyta</taxon>
        <taxon>Embryophyta</taxon>
        <taxon>Tracheophyta</taxon>
        <taxon>Spermatophyta</taxon>
        <taxon>Magnoliopsida</taxon>
        <taxon>Liliopsida</taxon>
        <taxon>Zingiberales</taxon>
        <taxon>Musaceae</taxon>
        <taxon>Ensete</taxon>
    </lineage>
</organism>
<dbReference type="AlphaFoldDB" id="A0A426YHU6"/>
<keyword evidence="6" id="KW-0443">Lipid metabolism</keyword>
<dbReference type="Pfam" id="PF00378">
    <property type="entry name" value="ECH_1"/>
    <property type="match status" value="1"/>
</dbReference>
<comment type="catalytic activity">
    <reaction evidence="1">
        <text>a (3Z)-enoyl-CoA = a 4-saturated (2E)-enoyl-CoA</text>
        <dbReference type="Rhea" id="RHEA:45900"/>
        <dbReference type="ChEBI" id="CHEBI:85097"/>
        <dbReference type="ChEBI" id="CHEBI:85489"/>
        <dbReference type="EC" id="5.3.3.8"/>
    </reaction>
</comment>
<dbReference type="GO" id="GO:0004165">
    <property type="term" value="F:delta(3)-delta(2)-enoyl-CoA isomerase activity"/>
    <property type="evidence" value="ECO:0007669"/>
    <property type="project" value="UniProtKB-EC"/>
</dbReference>
<dbReference type="InterPro" id="IPR029045">
    <property type="entry name" value="ClpP/crotonase-like_dom_sf"/>
</dbReference>
<evidence type="ECO:0000313" key="8">
    <source>
        <dbReference type="Proteomes" id="UP000287651"/>
    </source>
</evidence>
<proteinExistence type="inferred from homology"/>
<dbReference type="PANTHER" id="PTHR11941:SF75">
    <property type="entry name" value="ENOYL-COA HYDRATASE_ISOMERASE FAMILY PROTEIN"/>
    <property type="match status" value="1"/>
</dbReference>
<dbReference type="GO" id="GO:0006635">
    <property type="term" value="P:fatty acid beta-oxidation"/>
    <property type="evidence" value="ECO:0007669"/>
    <property type="project" value="TreeGrafter"/>
</dbReference>
<comment type="caution">
    <text evidence="7">The sequence shown here is derived from an EMBL/GenBank/DDBJ whole genome shotgun (WGS) entry which is preliminary data.</text>
</comment>
<comment type="similarity">
    <text evidence="4">Belongs to the enoyl-CoA hydratase/isomerase family.</text>
</comment>
<evidence type="ECO:0000256" key="5">
    <source>
        <dbReference type="ARBA" id="ARBA00012064"/>
    </source>
</evidence>
<protein>
    <recommendedName>
        <fullName evidence="5">Delta(3)-Delta(2)-enoyl-CoA isomerase</fullName>
        <ecNumber evidence="5">5.3.3.8</ecNumber>
    </recommendedName>
</protein>
<gene>
    <name evidence="7" type="ORF">B296_00051204</name>
</gene>
<name>A0A426YHU6_ENSVE</name>